<evidence type="ECO:0000313" key="1">
    <source>
        <dbReference type="EMBL" id="JAH62831.1"/>
    </source>
</evidence>
<reference evidence="1" key="1">
    <citation type="submission" date="2014-11" db="EMBL/GenBank/DDBJ databases">
        <authorList>
            <person name="Amaro Gonzalez C."/>
        </authorList>
    </citation>
    <scope>NUCLEOTIDE SEQUENCE</scope>
</reference>
<name>A0A0E9UAH5_ANGAN</name>
<reference evidence="1" key="2">
    <citation type="journal article" date="2015" name="Fish Shellfish Immunol.">
        <title>Early steps in the European eel (Anguilla anguilla)-Vibrio vulnificus interaction in the gills: Role of the RtxA13 toxin.</title>
        <authorList>
            <person name="Callol A."/>
            <person name="Pajuelo D."/>
            <person name="Ebbesson L."/>
            <person name="Teles M."/>
            <person name="MacKenzie S."/>
            <person name="Amaro C."/>
        </authorList>
    </citation>
    <scope>NUCLEOTIDE SEQUENCE</scope>
</reference>
<sequence>MGRSFIFFNGKIILDVKIIDMCNTLHTLPFHK</sequence>
<dbReference type="AlphaFoldDB" id="A0A0E9UAH5"/>
<proteinExistence type="predicted"/>
<dbReference type="EMBL" id="GBXM01045746">
    <property type="protein sequence ID" value="JAH62831.1"/>
    <property type="molecule type" value="Transcribed_RNA"/>
</dbReference>
<protein>
    <submittedName>
        <fullName evidence="1">Uncharacterized protein</fullName>
    </submittedName>
</protein>
<organism evidence="1">
    <name type="scientific">Anguilla anguilla</name>
    <name type="common">European freshwater eel</name>
    <name type="synonym">Muraena anguilla</name>
    <dbReference type="NCBI Taxonomy" id="7936"/>
    <lineage>
        <taxon>Eukaryota</taxon>
        <taxon>Metazoa</taxon>
        <taxon>Chordata</taxon>
        <taxon>Craniata</taxon>
        <taxon>Vertebrata</taxon>
        <taxon>Euteleostomi</taxon>
        <taxon>Actinopterygii</taxon>
        <taxon>Neopterygii</taxon>
        <taxon>Teleostei</taxon>
        <taxon>Anguilliformes</taxon>
        <taxon>Anguillidae</taxon>
        <taxon>Anguilla</taxon>
    </lineage>
</organism>
<accession>A0A0E9UAH5</accession>